<dbReference type="Pfam" id="PF05178">
    <property type="entry name" value="Kri1"/>
    <property type="match status" value="1"/>
</dbReference>
<keyword evidence="5" id="KW-1185">Reference proteome</keyword>
<feature type="compositionally biased region" description="Acidic residues" evidence="2">
    <location>
        <begin position="379"/>
        <end position="390"/>
    </location>
</feature>
<feature type="compositionally biased region" description="Acidic residues" evidence="2">
    <location>
        <begin position="67"/>
        <end position="82"/>
    </location>
</feature>
<feature type="region of interest" description="Disordered" evidence="2">
    <location>
        <begin position="378"/>
        <end position="455"/>
    </location>
</feature>
<dbReference type="AlphaFoldDB" id="A0AA39CH17"/>
<protein>
    <submittedName>
        <fullName evidence="4">Kinetochore protein Spc24</fullName>
    </submittedName>
</protein>
<dbReference type="GO" id="GO:0000447">
    <property type="term" value="P:endonucleolytic cleavage in ITS1 to separate SSU-rRNA from 5.8S rRNA and LSU-rRNA from tricistronic rRNA transcript (SSU-rRNA, 5.8S rRNA, LSU-rRNA)"/>
    <property type="evidence" value="ECO:0007669"/>
    <property type="project" value="TreeGrafter"/>
</dbReference>
<feature type="compositionally biased region" description="Basic and acidic residues" evidence="2">
    <location>
        <begin position="401"/>
        <end position="413"/>
    </location>
</feature>
<feature type="compositionally biased region" description="Basic and acidic residues" evidence="2">
    <location>
        <begin position="28"/>
        <end position="66"/>
    </location>
</feature>
<evidence type="ECO:0000313" key="4">
    <source>
        <dbReference type="EMBL" id="KAJ9608009.1"/>
    </source>
</evidence>
<evidence type="ECO:0000256" key="1">
    <source>
        <dbReference type="ARBA" id="ARBA00007473"/>
    </source>
</evidence>
<dbReference type="InterPro" id="IPR024626">
    <property type="entry name" value="Kri1-like_C"/>
</dbReference>
<comment type="similarity">
    <text evidence="1">Belongs to the KRI1 family.</text>
</comment>
<dbReference type="PANTHER" id="PTHR14490:SF5">
    <property type="entry name" value="PROTEIN KRI1 HOMOLOG"/>
    <property type="match status" value="1"/>
</dbReference>
<dbReference type="EMBL" id="JAPDRK010000011">
    <property type="protein sequence ID" value="KAJ9608009.1"/>
    <property type="molecule type" value="Genomic_DNA"/>
</dbReference>
<sequence length="602" mass="69846">MPRELLSSDSSDSEDGGADIASNAGLKVNEEYARRFEHNKKREELARLEEKHGKPDTSRKRKRDEASDSDESTSESEDEGEFATEALDSQIIATINAIRSKDPRVYDDSTTFYTERDDRSEAQSKAKEEKPMRLQDYHRQNLLRGSAIQEEDDAVPLTYNQEQEQLKRSILGEINAAAAEPDSEDEEDEISKDQFLVAKPKQKMVKTRETVPDVEIADKDPETFLSNFMASRAWAASDAAPLHPFESDDDEEERRAEEFEEAYNLRFEDPEKSNEKLRSHARDLAAKYSVRREETNPRQKKREAEKARKEDERQQRKEEKARLRKLKIEELEEKVRRIKRAAGIRTQDIQPEDWSHFVDEDWDDAKWENEMQKRFGDDYYAEQDVESSSDEETKKRKPRKPKFEDDIDIKDIIPDFQDEEKAEFSLTDEEQPAKKRKKSKKSYADEKRDAKKERRIIEQLVDDQLQMELDASIPGNKKAASFRYRETSPKSFGLSARDILLAEDKALNEFVGLKKLASFRDPEKKRKDAKNLGKKARLRKWRMETFGNEEGLQASNLIPAQPDIAEDQAEDDDGGVDIGTEGKKKKKRRRSKKSKMEAETVS</sequence>
<feature type="region of interest" description="Disordered" evidence="2">
    <location>
        <begin position="238"/>
        <end position="323"/>
    </location>
</feature>
<feature type="compositionally biased region" description="Basic and acidic residues" evidence="2">
    <location>
        <begin position="114"/>
        <end position="133"/>
    </location>
</feature>
<feature type="region of interest" description="Disordered" evidence="2">
    <location>
        <begin position="544"/>
        <end position="602"/>
    </location>
</feature>
<evidence type="ECO:0000259" key="3">
    <source>
        <dbReference type="Pfam" id="PF12936"/>
    </source>
</evidence>
<dbReference type="GO" id="GO:0005730">
    <property type="term" value="C:nucleolus"/>
    <property type="evidence" value="ECO:0007669"/>
    <property type="project" value="TreeGrafter"/>
</dbReference>
<evidence type="ECO:0000313" key="5">
    <source>
        <dbReference type="Proteomes" id="UP001172673"/>
    </source>
</evidence>
<feature type="compositionally biased region" description="Low complexity" evidence="2">
    <location>
        <begin position="1"/>
        <end position="10"/>
    </location>
</feature>
<gene>
    <name evidence="4" type="primary">kri1</name>
    <name evidence="4" type="ORF">H2200_008088</name>
</gene>
<dbReference type="PANTHER" id="PTHR14490">
    <property type="entry name" value="ZINC FINGER, ZZ TYPE"/>
    <property type="match status" value="1"/>
</dbReference>
<feature type="region of interest" description="Disordered" evidence="2">
    <location>
        <begin position="1"/>
        <end position="133"/>
    </location>
</feature>
<feature type="compositionally biased region" description="Acidic residues" evidence="2">
    <location>
        <begin position="564"/>
        <end position="575"/>
    </location>
</feature>
<feature type="domain" description="Kri1-like C-terminal" evidence="3">
    <location>
        <begin position="457"/>
        <end position="544"/>
    </location>
</feature>
<dbReference type="GO" id="GO:0030686">
    <property type="term" value="C:90S preribosome"/>
    <property type="evidence" value="ECO:0007669"/>
    <property type="project" value="TreeGrafter"/>
</dbReference>
<feature type="compositionally biased region" description="Basic residues" evidence="2">
    <location>
        <begin position="583"/>
        <end position="593"/>
    </location>
</feature>
<comment type="caution">
    <text evidence="4">The sequence shown here is derived from an EMBL/GenBank/DDBJ whole genome shotgun (WGS) entry which is preliminary data.</text>
</comment>
<feature type="compositionally biased region" description="Basic and acidic residues" evidence="2">
    <location>
        <begin position="266"/>
        <end position="323"/>
    </location>
</feature>
<dbReference type="InterPro" id="IPR018034">
    <property type="entry name" value="Kri1"/>
</dbReference>
<feature type="compositionally biased region" description="Basic and acidic residues" evidence="2">
    <location>
        <begin position="442"/>
        <end position="455"/>
    </location>
</feature>
<proteinExistence type="inferred from homology"/>
<reference evidence="4" key="1">
    <citation type="submission" date="2022-10" db="EMBL/GenBank/DDBJ databases">
        <title>Culturing micro-colonial fungi from biological soil crusts in the Mojave desert and describing Neophaeococcomyces mojavensis, and introducing the new genera and species Taxawa tesnikishii.</title>
        <authorList>
            <person name="Kurbessoian T."/>
            <person name="Stajich J.E."/>
        </authorList>
    </citation>
    <scope>NUCLEOTIDE SEQUENCE</scope>
    <source>
        <strain evidence="4">TK_41</strain>
    </source>
</reference>
<feature type="compositionally biased region" description="Acidic residues" evidence="2">
    <location>
        <begin position="416"/>
        <end position="430"/>
    </location>
</feature>
<organism evidence="4 5">
    <name type="scientific">Cladophialophora chaetospira</name>
    <dbReference type="NCBI Taxonomy" id="386627"/>
    <lineage>
        <taxon>Eukaryota</taxon>
        <taxon>Fungi</taxon>
        <taxon>Dikarya</taxon>
        <taxon>Ascomycota</taxon>
        <taxon>Pezizomycotina</taxon>
        <taxon>Eurotiomycetes</taxon>
        <taxon>Chaetothyriomycetidae</taxon>
        <taxon>Chaetothyriales</taxon>
        <taxon>Herpotrichiellaceae</taxon>
        <taxon>Cladophialophora</taxon>
    </lineage>
</organism>
<accession>A0AA39CH17</accession>
<name>A0AA39CH17_9EURO</name>
<dbReference type="Proteomes" id="UP001172673">
    <property type="component" value="Unassembled WGS sequence"/>
</dbReference>
<dbReference type="Pfam" id="PF12936">
    <property type="entry name" value="Kri1_C"/>
    <property type="match status" value="1"/>
</dbReference>
<evidence type="ECO:0000256" key="2">
    <source>
        <dbReference type="SAM" id="MobiDB-lite"/>
    </source>
</evidence>